<evidence type="ECO:0000256" key="10">
    <source>
        <dbReference type="ARBA" id="ARBA00022692"/>
    </source>
</evidence>
<evidence type="ECO:0000256" key="13">
    <source>
        <dbReference type="ARBA" id="ARBA00023136"/>
    </source>
</evidence>
<dbReference type="NCBIfam" id="TIGR00317">
    <property type="entry name" value="cobS"/>
    <property type="match status" value="1"/>
</dbReference>
<comment type="subcellular location">
    <subcellularLocation>
        <location evidence="2 19">Cell membrane</location>
        <topology evidence="2 19">Multi-pass membrane protein</topology>
    </subcellularLocation>
</comment>
<keyword evidence="9 19" id="KW-0808">Transferase</keyword>
<evidence type="ECO:0000256" key="1">
    <source>
        <dbReference type="ARBA" id="ARBA00001946"/>
    </source>
</evidence>
<dbReference type="AlphaFoldDB" id="A0A8H2JWZ8"/>
<proteinExistence type="inferred from homology"/>
<keyword evidence="13 19" id="KW-0472">Membrane</keyword>
<comment type="catalytic activity">
    <reaction evidence="18 19">
        <text>alpha-ribazole 5'-phosphate + adenosylcob(III)inamide-GDP = adenosylcob(III)alamin 5'-phosphate + GMP + H(+)</text>
        <dbReference type="Rhea" id="RHEA:23560"/>
        <dbReference type="ChEBI" id="CHEBI:15378"/>
        <dbReference type="ChEBI" id="CHEBI:57918"/>
        <dbReference type="ChEBI" id="CHEBI:58115"/>
        <dbReference type="ChEBI" id="CHEBI:60487"/>
        <dbReference type="ChEBI" id="CHEBI:60493"/>
        <dbReference type="EC" id="2.7.8.26"/>
    </reaction>
</comment>
<dbReference type="GO" id="GO:0051073">
    <property type="term" value="F:adenosylcobinamide-GDP ribazoletransferase activity"/>
    <property type="evidence" value="ECO:0007669"/>
    <property type="project" value="UniProtKB-UniRule"/>
</dbReference>
<dbReference type="EMBL" id="VFBM01000027">
    <property type="protein sequence ID" value="TNX85301.1"/>
    <property type="molecule type" value="Genomic_DNA"/>
</dbReference>
<reference evidence="20 21" key="1">
    <citation type="submission" date="2019-06" db="EMBL/GenBank/DDBJ databases">
        <title>Genome of Acinetobacter radioresistens APH1, a phenol degrading strain.</title>
        <authorList>
            <person name="Liu Y."/>
        </authorList>
    </citation>
    <scope>NUCLEOTIDE SEQUENCE [LARGE SCALE GENOMIC DNA]</scope>
    <source>
        <strain evidence="20 21">APH1</strain>
    </source>
</reference>
<evidence type="ECO:0000256" key="17">
    <source>
        <dbReference type="ARBA" id="ARBA00048623"/>
    </source>
</evidence>
<comment type="pathway">
    <text evidence="3 19">Cofactor biosynthesis; adenosylcobalamin biosynthesis; adenosylcobalamin from cob(II)yrinate a,c-diamide: step 7/7.</text>
</comment>
<evidence type="ECO:0000256" key="15">
    <source>
        <dbReference type="ARBA" id="ARBA00032605"/>
    </source>
</evidence>
<evidence type="ECO:0000256" key="5">
    <source>
        <dbReference type="ARBA" id="ARBA00013200"/>
    </source>
</evidence>
<dbReference type="NCBIfam" id="NF001278">
    <property type="entry name" value="PRK00235.1-5"/>
    <property type="match status" value="1"/>
</dbReference>
<evidence type="ECO:0000256" key="3">
    <source>
        <dbReference type="ARBA" id="ARBA00004663"/>
    </source>
</evidence>
<evidence type="ECO:0000256" key="6">
    <source>
        <dbReference type="ARBA" id="ARBA00015850"/>
    </source>
</evidence>
<keyword evidence="8 19" id="KW-0169">Cobalamin biosynthesis</keyword>
<comment type="function">
    <text evidence="14 19">Joins adenosylcobinamide-GDP and alpha-ribazole to generate adenosylcobalamin (Ado-cobalamin). Also synthesizes adenosylcobalamin 5'-phosphate from adenosylcobinamide-GDP and alpha-ribazole 5'-phosphate.</text>
</comment>
<accession>A0A8H2JWZ8</accession>
<dbReference type="GO" id="GO:0005886">
    <property type="term" value="C:plasma membrane"/>
    <property type="evidence" value="ECO:0007669"/>
    <property type="project" value="UniProtKB-SubCell"/>
</dbReference>
<keyword evidence="11 19" id="KW-0460">Magnesium</keyword>
<evidence type="ECO:0000313" key="21">
    <source>
        <dbReference type="Proteomes" id="UP000314285"/>
    </source>
</evidence>
<comment type="cofactor">
    <cofactor evidence="1 19">
        <name>Mg(2+)</name>
        <dbReference type="ChEBI" id="CHEBI:18420"/>
    </cofactor>
</comment>
<name>A0A8H2JWZ8_ACIRA</name>
<dbReference type="GO" id="GO:0009236">
    <property type="term" value="P:cobalamin biosynthetic process"/>
    <property type="evidence" value="ECO:0007669"/>
    <property type="project" value="UniProtKB-UniRule"/>
</dbReference>
<evidence type="ECO:0000313" key="20">
    <source>
        <dbReference type="EMBL" id="TNX85301.1"/>
    </source>
</evidence>
<feature type="transmembrane region" description="Helical" evidence="19">
    <location>
        <begin position="175"/>
        <end position="208"/>
    </location>
</feature>
<feature type="transmembrane region" description="Helical" evidence="19">
    <location>
        <begin position="31"/>
        <end position="51"/>
    </location>
</feature>
<gene>
    <name evidence="19" type="primary">cobS</name>
    <name evidence="20" type="ORF">FHY67_15295</name>
</gene>
<feature type="transmembrane region" description="Helical" evidence="19">
    <location>
        <begin position="109"/>
        <end position="129"/>
    </location>
</feature>
<keyword evidence="12 19" id="KW-1133">Transmembrane helix</keyword>
<dbReference type="Pfam" id="PF02654">
    <property type="entry name" value="CobS"/>
    <property type="match status" value="1"/>
</dbReference>
<evidence type="ECO:0000256" key="16">
    <source>
        <dbReference type="ARBA" id="ARBA00032853"/>
    </source>
</evidence>
<comment type="catalytic activity">
    <reaction evidence="17 19">
        <text>alpha-ribazole + adenosylcob(III)inamide-GDP = adenosylcob(III)alamin + GMP + H(+)</text>
        <dbReference type="Rhea" id="RHEA:16049"/>
        <dbReference type="ChEBI" id="CHEBI:10329"/>
        <dbReference type="ChEBI" id="CHEBI:15378"/>
        <dbReference type="ChEBI" id="CHEBI:18408"/>
        <dbReference type="ChEBI" id="CHEBI:58115"/>
        <dbReference type="ChEBI" id="CHEBI:60487"/>
        <dbReference type="EC" id="2.7.8.26"/>
    </reaction>
</comment>
<feature type="transmembrane region" description="Helical" evidence="19">
    <location>
        <begin position="58"/>
        <end position="77"/>
    </location>
</feature>
<evidence type="ECO:0000256" key="19">
    <source>
        <dbReference type="HAMAP-Rule" id="MF_00719"/>
    </source>
</evidence>
<evidence type="ECO:0000256" key="14">
    <source>
        <dbReference type="ARBA" id="ARBA00025228"/>
    </source>
</evidence>
<evidence type="ECO:0000256" key="2">
    <source>
        <dbReference type="ARBA" id="ARBA00004651"/>
    </source>
</evidence>
<keyword evidence="10 19" id="KW-0812">Transmembrane</keyword>
<evidence type="ECO:0000256" key="12">
    <source>
        <dbReference type="ARBA" id="ARBA00022989"/>
    </source>
</evidence>
<comment type="similarity">
    <text evidence="4 19">Belongs to the CobS family.</text>
</comment>
<dbReference type="UniPathway" id="UPA00148">
    <property type="reaction ID" value="UER00238"/>
</dbReference>
<sequence length="250" mass="27183">MIRLMIALQFLTVFPIKLKQMPSLKQNAESLLFYPLVGLMIGGLLFALTLVLQALPSLVLATFILVIWIWLTGGLHLDGLADTADAWVGGFGDPERTLNIMKDPNCGPIGVLSLILISLLKLAALYLLIEMHQYDLIILIPLLGRLAPLFLFLTTPYVRKSGLGSAITEYLPRTIAFSILIITTFLSCYLSLAGSIGLASGIVTLLYLRFKFIQRIGGITGDTVGAAIEISETTILLTCALSVFYLPALV</sequence>
<protein>
    <recommendedName>
        <fullName evidence="6 19">Adenosylcobinamide-GDP ribazoletransferase</fullName>
        <ecNumber evidence="5 19">2.7.8.26</ecNumber>
    </recommendedName>
    <alternativeName>
        <fullName evidence="16 19">Cobalamin synthase</fullName>
    </alternativeName>
    <alternativeName>
        <fullName evidence="15 19">Cobalamin-5'-phosphate synthase</fullName>
    </alternativeName>
</protein>
<organism evidence="20 21">
    <name type="scientific">Acinetobacter radioresistens</name>
    <dbReference type="NCBI Taxonomy" id="40216"/>
    <lineage>
        <taxon>Bacteria</taxon>
        <taxon>Pseudomonadati</taxon>
        <taxon>Pseudomonadota</taxon>
        <taxon>Gammaproteobacteria</taxon>
        <taxon>Moraxellales</taxon>
        <taxon>Moraxellaceae</taxon>
        <taxon>Acinetobacter</taxon>
    </lineage>
</organism>
<dbReference type="InterPro" id="IPR003805">
    <property type="entry name" value="CobS"/>
</dbReference>
<evidence type="ECO:0000256" key="18">
    <source>
        <dbReference type="ARBA" id="ARBA00049504"/>
    </source>
</evidence>
<evidence type="ECO:0000256" key="11">
    <source>
        <dbReference type="ARBA" id="ARBA00022842"/>
    </source>
</evidence>
<dbReference type="Proteomes" id="UP000314285">
    <property type="component" value="Unassembled WGS sequence"/>
</dbReference>
<dbReference type="HAMAP" id="MF_00719">
    <property type="entry name" value="CobS"/>
    <property type="match status" value="1"/>
</dbReference>
<comment type="caution">
    <text evidence="20">The sequence shown here is derived from an EMBL/GenBank/DDBJ whole genome shotgun (WGS) entry which is preliminary data.</text>
</comment>
<feature type="transmembrane region" description="Helical" evidence="19">
    <location>
        <begin position="136"/>
        <end position="155"/>
    </location>
</feature>
<evidence type="ECO:0000256" key="7">
    <source>
        <dbReference type="ARBA" id="ARBA00022475"/>
    </source>
</evidence>
<dbReference type="PANTHER" id="PTHR34148">
    <property type="entry name" value="ADENOSYLCOBINAMIDE-GDP RIBAZOLETRANSFERASE"/>
    <property type="match status" value="1"/>
</dbReference>
<keyword evidence="7 19" id="KW-1003">Cell membrane</keyword>
<dbReference type="RefSeq" id="WP_005026027.1">
    <property type="nucleotide sequence ID" value="NZ_CP027365.1"/>
</dbReference>
<evidence type="ECO:0000256" key="8">
    <source>
        <dbReference type="ARBA" id="ARBA00022573"/>
    </source>
</evidence>
<dbReference type="GO" id="GO:0008818">
    <property type="term" value="F:cobalamin 5'-phosphate synthase activity"/>
    <property type="evidence" value="ECO:0007669"/>
    <property type="project" value="UniProtKB-UniRule"/>
</dbReference>
<evidence type="ECO:0000256" key="9">
    <source>
        <dbReference type="ARBA" id="ARBA00022679"/>
    </source>
</evidence>
<dbReference type="PANTHER" id="PTHR34148:SF1">
    <property type="entry name" value="ADENOSYLCOBINAMIDE-GDP RIBAZOLETRANSFERASE"/>
    <property type="match status" value="1"/>
</dbReference>
<evidence type="ECO:0000256" key="4">
    <source>
        <dbReference type="ARBA" id="ARBA00010561"/>
    </source>
</evidence>
<dbReference type="EC" id="2.7.8.26" evidence="5 19"/>